<dbReference type="Proteomes" id="UP000051213">
    <property type="component" value="Unassembled WGS sequence"/>
</dbReference>
<dbReference type="InterPro" id="IPR016155">
    <property type="entry name" value="Mopterin_synth/thiamin_S_b"/>
</dbReference>
<organism evidence="1 2">
    <name type="scientific">SAR92 bacterium BACL26 MAG-121220-bin70</name>
    <dbReference type="NCBI Taxonomy" id="1655626"/>
    <lineage>
        <taxon>Bacteria</taxon>
        <taxon>Pseudomonadati</taxon>
        <taxon>Pseudomonadota</taxon>
        <taxon>Gammaproteobacteria</taxon>
        <taxon>Cellvibrionales</taxon>
        <taxon>Porticoccaceae</taxon>
        <taxon>SAR92 clade</taxon>
    </lineage>
</organism>
<dbReference type="CDD" id="cd00754">
    <property type="entry name" value="Ubl_MoaD"/>
    <property type="match status" value="1"/>
</dbReference>
<dbReference type="AlphaFoldDB" id="A0A0R2U3Q0"/>
<name>A0A0R2U3Q0_9GAMM</name>
<evidence type="ECO:0008006" key="3">
    <source>
        <dbReference type="Google" id="ProtNLM"/>
    </source>
</evidence>
<dbReference type="Gene3D" id="3.10.20.30">
    <property type="match status" value="1"/>
</dbReference>
<reference evidence="1 2" key="1">
    <citation type="submission" date="2015-10" db="EMBL/GenBank/DDBJ databases">
        <title>Metagenome-Assembled Genomes uncover a global brackish microbiome.</title>
        <authorList>
            <person name="Hugerth L.W."/>
            <person name="Larsson J."/>
            <person name="Alneberg J."/>
            <person name="Lindh M.V."/>
            <person name="Legrand C."/>
            <person name="Pinhassi J."/>
            <person name="Andersson A.F."/>
        </authorList>
    </citation>
    <scope>NUCLEOTIDE SEQUENCE [LARGE SCALE GENOMIC DNA]</scope>
    <source>
        <strain evidence="1">BACL26 MAG-121220-bin70</strain>
    </source>
</reference>
<proteinExistence type="predicted"/>
<comment type="caution">
    <text evidence="1">The sequence shown here is derived from an EMBL/GenBank/DDBJ whole genome shotgun (WGS) entry which is preliminary data.</text>
</comment>
<evidence type="ECO:0000313" key="2">
    <source>
        <dbReference type="Proteomes" id="UP000051213"/>
    </source>
</evidence>
<dbReference type="InterPro" id="IPR003749">
    <property type="entry name" value="ThiS/MoaD-like"/>
</dbReference>
<accession>A0A0R2U3Q0</accession>
<evidence type="ECO:0000313" key="1">
    <source>
        <dbReference type="EMBL" id="KRO91773.1"/>
    </source>
</evidence>
<dbReference type="Pfam" id="PF02597">
    <property type="entry name" value="ThiS"/>
    <property type="match status" value="1"/>
</dbReference>
<dbReference type="EMBL" id="LICA01000428">
    <property type="protein sequence ID" value="KRO91773.1"/>
    <property type="molecule type" value="Genomic_DNA"/>
</dbReference>
<dbReference type="InterPro" id="IPR012675">
    <property type="entry name" value="Beta-grasp_dom_sf"/>
</dbReference>
<sequence>MIDLLFFGRLGDLAAEVDRSVTCVDGRATPLAIREWLATEHQSLAKELSEPQVLVSVNKMIVKWDQPLFDGDELAFLPPVTGG</sequence>
<dbReference type="SUPFAM" id="SSF54285">
    <property type="entry name" value="MoaD/ThiS"/>
    <property type="match status" value="1"/>
</dbReference>
<gene>
    <name evidence="1" type="ORF">ABS24_02940</name>
</gene>
<protein>
    <recommendedName>
        <fullName evidence="3">Molybdopterin converting factor</fullName>
    </recommendedName>
</protein>